<evidence type="ECO:0000313" key="2">
    <source>
        <dbReference type="EMBL" id="BDS07446.1"/>
    </source>
</evidence>
<dbReference type="AlphaFoldDB" id="A0AAT9FN77"/>
<proteinExistence type="predicted"/>
<keyword evidence="1" id="KW-1133">Transmembrane helix</keyword>
<protein>
    <submittedName>
        <fullName evidence="2">Uncharacterized protein</fullName>
    </submittedName>
</protein>
<accession>A0AAT9FN77</accession>
<feature type="transmembrane region" description="Helical" evidence="1">
    <location>
        <begin position="7"/>
        <end position="26"/>
    </location>
</feature>
<gene>
    <name evidence="2" type="ORF">NT6N_24860</name>
</gene>
<feature type="transmembrane region" description="Helical" evidence="1">
    <location>
        <begin position="78"/>
        <end position="94"/>
    </location>
</feature>
<sequence length="118" mass="13336">MKTHKKGFFFYAGLITFAFGMARFYYLDVSADARITERAKGIERTYMDNNSITDDPRVKASITVGMVTRMAIDEVKNMFWPFLLVINGASFLFIHERKKVAEQGASSDAIPSVSQKPL</sequence>
<evidence type="ECO:0000256" key="1">
    <source>
        <dbReference type="SAM" id="Phobius"/>
    </source>
</evidence>
<dbReference type="EMBL" id="AP026866">
    <property type="protein sequence ID" value="BDS07446.1"/>
    <property type="molecule type" value="Genomic_DNA"/>
</dbReference>
<organism evidence="2">
    <name type="scientific">Oceaniferula spumae</name>
    <dbReference type="NCBI Taxonomy" id="2979115"/>
    <lineage>
        <taxon>Bacteria</taxon>
        <taxon>Pseudomonadati</taxon>
        <taxon>Verrucomicrobiota</taxon>
        <taxon>Verrucomicrobiia</taxon>
        <taxon>Verrucomicrobiales</taxon>
        <taxon>Verrucomicrobiaceae</taxon>
        <taxon>Oceaniferula</taxon>
    </lineage>
</organism>
<keyword evidence="1" id="KW-0472">Membrane</keyword>
<name>A0AAT9FN77_9BACT</name>
<keyword evidence="1" id="KW-0812">Transmembrane</keyword>
<reference evidence="2" key="1">
    <citation type="submission" date="2024-07" db="EMBL/GenBank/DDBJ databases">
        <title>Complete genome sequence of Verrucomicrobiaceae bacterium NT6N.</title>
        <authorList>
            <person name="Huang C."/>
            <person name="Takami H."/>
            <person name="Hamasaki K."/>
        </authorList>
    </citation>
    <scope>NUCLEOTIDE SEQUENCE</scope>
    <source>
        <strain evidence="2">NT6N</strain>
    </source>
</reference>
<dbReference type="KEGG" id="osu:NT6N_24860"/>